<keyword evidence="4" id="KW-1185">Reference proteome</keyword>
<evidence type="ECO:0000256" key="1">
    <source>
        <dbReference type="SAM" id="Coils"/>
    </source>
</evidence>
<comment type="caution">
    <text evidence="3">The sequence shown here is derived from an EMBL/GenBank/DDBJ whole genome shotgun (WGS) entry which is preliminary data.</text>
</comment>
<sequence>MTANEAGLSGLQLHFDAATGQLLASVVADHDAAPLDEPGLRERIAAAGWGALRYLPNMALGLLANHNAGIACTLPIAEAVDAVLRIDLSPDSVEAWLDIAAAEGGQPASVEAVLALLADNGIGEGVDHAAIAAAVAAGSASHVVVARGVPPVDGCDGRLESLIPEVRDRRPQVDASGYIDYRELGDIFVVHAGDWLMLRHPPTDGTPGRTLLGETIPAVPGKAAMFAASLPGTAFDPGNPDLLVAAITGQPVVVAGGMLVEPVFRVDQVSTVTGNVSFDGSVVVKGDVGSGMTVRASGDIEVGGVVDMGTLEAGGSIVVKGGAMGSLGRKTSEECHIRCEGSFHAAYAQQAKIEAGDSIFIDDSALQCELTAINHIRIGGKRRGHIVGGHLQATLSITGKVVGSSNRIATYCAIGVNPLLHKQLLQMCKLRDERETQLLEVAKLLDFAHKNPGRLRPEMIAKARATAAQLSAQIAEMREEQEQLTRKIELSRQSRLVARELLCEGVEVHLGNHRYKVVGEHGACAVGVGADGLELMALDEREA</sequence>
<reference evidence="3 4" key="1">
    <citation type="submission" date="2018-10" db="EMBL/GenBank/DDBJ databases">
        <title>Genomic Encyclopedia of Type Strains, Phase IV (KMG-IV): sequencing the most valuable type-strain genomes for metagenomic binning, comparative biology and taxonomic classification.</title>
        <authorList>
            <person name="Goeker M."/>
        </authorList>
    </citation>
    <scope>NUCLEOTIDE SEQUENCE [LARGE SCALE GENOMIC DNA]</scope>
    <source>
        <strain evidence="3 4">DSM 23841</strain>
    </source>
</reference>
<dbReference type="RefSeq" id="WP_121459003.1">
    <property type="nucleotide sequence ID" value="NZ_RBXP01000017.1"/>
</dbReference>
<evidence type="ECO:0000313" key="3">
    <source>
        <dbReference type="EMBL" id="RKT50777.1"/>
    </source>
</evidence>
<dbReference type="PANTHER" id="PTHR38032">
    <property type="entry name" value="POLYMERASE-RELATED"/>
    <property type="match status" value="1"/>
</dbReference>
<evidence type="ECO:0000259" key="2">
    <source>
        <dbReference type="Pfam" id="PF20250"/>
    </source>
</evidence>
<feature type="coiled-coil region" evidence="1">
    <location>
        <begin position="460"/>
        <end position="494"/>
    </location>
</feature>
<feature type="domain" description="Flagellar Assembly Protein A N-terminal region" evidence="2">
    <location>
        <begin position="85"/>
        <end position="254"/>
    </location>
</feature>
<dbReference type="PANTHER" id="PTHR38032:SF1">
    <property type="entry name" value="RNA-BINDING PROTEIN KHPB N-TERMINAL DOMAIN-CONTAINING PROTEIN"/>
    <property type="match status" value="1"/>
</dbReference>
<dbReference type="InterPro" id="IPR046866">
    <property type="entry name" value="FapA_N"/>
</dbReference>
<accession>A0A495VQ99</accession>
<dbReference type="InterPro" id="IPR005646">
    <property type="entry name" value="FapA"/>
</dbReference>
<dbReference type="InterPro" id="IPR046865">
    <property type="entry name" value="FapA_b_solenoid"/>
</dbReference>
<proteinExistence type="predicted"/>
<dbReference type="Pfam" id="PF20250">
    <property type="entry name" value="FapA_N"/>
    <property type="match status" value="1"/>
</dbReference>
<dbReference type="AlphaFoldDB" id="A0A495VQ99"/>
<gene>
    <name evidence="3" type="ORF">DFR40_2712</name>
</gene>
<protein>
    <recommendedName>
        <fullName evidence="2">Flagellar Assembly Protein A N-terminal region domain-containing protein</fullName>
    </recommendedName>
</protein>
<dbReference type="Proteomes" id="UP000270626">
    <property type="component" value="Unassembled WGS sequence"/>
</dbReference>
<dbReference type="OrthoDB" id="5807941at2"/>
<keyword evidence="1" id="KW-0175">Coiled coil</keyword>
<organism evidence="3 4">
    <name type="scientific">Azonexus fungiphilus</name>
    <dbReference type="NCBI Taxonomy" id="146940"/>
    <lineage>
        <taxon>Bacteria</taxon>
        <taxon>Pseudomonadati</taxon>
        <taxon>Pseudomonadota</taxon>
        <taxon>Betaproteobacteria</taxon>
        <taxon>Rhodocyclales</taxon>
        <taxon>Azonexaceae</taxon>
        <taxon>Azonexus</taxon>
    </lineage>
</organism>
<dbReference type="EMBL" id="RBXP01000017">
    <property type="protein sequence ID" value="RKT50777.1"/>
    <property type="molecule type" value="Genomic_DNA"/>
</dbReference>
<evidence type="ECO:0000313" key="4">
    <source>
        <dbReference type="Proteomes" id="UP000270626"/>
    </source>
</evidence>
<name>A0A495VQ99_9RHOO</name>
<dbReference type="Pfam" id="PF03961">
    <property type="entry name" value="FapA"/>
    <property type="match status" value="1"/>
</dbReference>